<evidence type="ECO:0000256" key="1">
    <source>
        <dbReference type="SAM" id="MobiDB-lite"/>
    </source>
</evidence>
<keyword evidence="3" id="KW-1185">Reference proteome</keyword>
<feature type="compositionally biased region" description="Polar residues" evidence="1">
    <location>
        <begin position="1"/>
        <end position="10"/>
    </location>
</feature>
<dbReference type="EMBL" id="JBHSMU010000002">
    <property type="protein sequence ID" value="MFC5458218.1"/>
    <property type="molecule type" value="Genomic_DNA"/>
</dbReference>
<accession>A0ABW0KXE8</accession>
<sequence>MSIPASSTPQLVAWKPPRRERDRCRRSRPGFRPGSRLGAALLALCTLGPACAQPISPAEVLLFETDHLARMKAPTTLVYEFRRQSNVEPAFTDSVQLDVSRNKGQLHAVLRFLTGARKQALPEVDDAHGNPVLLGFLERDIAEMKRLTGGSVGYFRKRIRLALANGAKVTPQRITYGGKAVEAKAVRIQPYLDDPLHARFENYVRKTYTFVLSDDVPGGVYRVSTTLANAASGPAPGTVVARTAAPDAAKPGAASAGAAARRAAGPAATQATTPATKASRQPGKAEPGTALPVIDETLTLVKVTEPRG</sequence>
<gene>
    <name evidence="2" type="ORF">ACFPN5_00165</name>
</gene>
<protein>
    <recommendedName>
        <fullName evidence="4">DUF3108 domain-containing protein</fullName>
    </recommendedName>
</protein>
<reference evidence="3" key="1">
    <citation type="journal article" date="2019" name="Int. J. Syst. Evol. Microbiol.">
        <title>The Global Catalogue of Microorganisms (GCM) 10K type strain sequencing project: providing services to taxonomists for standard genome sequencing and annotation.</title>
        <authorList>
            <consortium name="The Broad Institute Genomics Platform"/>
            <consortium name="The Broad Institute Genome Sequencing Center for Infectious Disease"/>
            <person name="Wu L."/>
            <person name="Ma J."/>
        </authorList>
    </citation>
    <scope>NUCLEOTIDE SEQUENCE [LARGE SCALE GENOMIC DNA]</scope>
    <source>
        <strain evidence="3">KACC 12649</strain>
    </source>
</reference>
<comment type="caution">
    <text evidence="2">The sequence shown here is derived from an EMBL/GenBank/DDBJ whole genome shotgun (WGS) entry which is preliminary data.</text>
</comment>
<evidence type="ECO:0008006" key="4">
    <source>
        <dbReference type="Google" id="ProtNLM"/>
    </source>
</evidence>
<feature type="region of interest" description="Disordered" evidence="1">
    <location>
        <begin position="250"/>
        <end position="292"/>
    </location>
</feature>
<feature type="compositionally biased region" description="Low complexity" evidence="1">
    <location>
        <begin position="250"/>
        <end position="278"/>
    </location>
</feature>
<proteinExistence type="predicted"/>
<evidence type="ECO:0000313" key="2">
    <source>
        <dbReference type="EMBL" id="MFC5458218.1"/>
    </source>
</evidence>
<dbReference type="RefSeq" id="WP_379778812.1">
    <property type="nucleotide sequence ID" value="NZ_JBHSMU010000002.1"/>
</dbReference>
<evidence type="ECO:0000313" key="3">
    <source>
        <dbReference type="Proteomes" id="UP001596050"/>
    </source>
</evidence>
<organism evidence="2 3">
    <name type="scientific">Massilia niabensis</name>
    <dbReference type="NCBI Taxonomy" id="544910"/>
    <lineage>
        <taxon>Bacteria</taxon>
        <taxon>Pseudomonadati</taxon>
        <taxon>Pseudomonadota</taxon>
        <taxon>Betaproteobacteria</taxon>
        <taxon>Burkholderiales</taxon>
        <taxon>Oxalobacteraceae</taxon>
        <taxon>Telluria group</taxon>
        <taxon>Massilia</taxon>
    </lineage>
</organism>
<dbReference type="Proteomes" id="UP001596050">
    <property type="component" value="Unassembled WGS sequence"/>
</dbReference>
<feature type="region of interest" description="Disordered" evidence="1">
    <location>
        <begin position="1"/>
        <end position="31"/>
    </location>
</feature>
<name>A0ABW0KXE8_9BURK</name>